<dbReference type="OrthoDB" id="5984008at2759"/>
<proteinExistence type="inferred from homology"/>
<keyword evidence="12" id="KW-0407">Ion channel</keyword>
<dbReference type="InterPro" id="IPR001320">
    <property type="entry name" value="Iontro_rcpt_C"/>
</dbReference>
<keyword evidence="4" id="KW-1003">Cell membrane</keyword>
<evidence type="ECO:0000256" key="4">
    <source>
        <dbReference type="ARBA" id="ARBA00022475"/>
    </source>
</evidence>
<protein>
    <submittedName>
        <fullName evidence="17">Ionotropic receptor 40a</fullName>
    </submittedName>
</protein>
<feature type="compositionally biased region" description="Low complexity" evidence="13">
    <location>
        <begin position="561"/>
        <end position="575"/>
    </location>
</feature>
<dbReference type="SUPFAM" id="SSF53850">
    <property type="entry name" value="Periplasmic binding protein-like II"/>
    <property type="match status" value="1"/>
</dbReference>
<dbReference type="KEGG" id="tpal:117651159"/>
<name>A0A6P9A0J5_THRPL</name>
<evidence type="ECO:0000256" key="8">
    <source>
        <dbReference type="ARBA" id="ARBA00023136"/>
    </source>
</evidence>
<comment type="similarity">
    <text evidence="2">Belongs to the glutamate-gated ion channel (TC 1.A.10.1) family.</text>
</comment>
<dbReference type="CTD" id="35449"/>
<evidence type="ECO:0000256" key="10">
    <source>
        <dbReference type="ARBA" id="ARBA00023180"/>
    </source>
</evidence>
<feature type="compositionally biased region" description="Acidic residues" evidence="13">
    <location>
        <begin position="550"/>
        <end position="560"/>
    </location>
</feature>
<evidence type="ECO:0000256" key="2">
    <source>
        <dbReference type="ARBA" id="ARBA00008685"/>
    </source>
</evidence>
<dbReference type="Gene3D" id="1.10.287.70">
    <property type="match status" value="1"/>
</dbReference>
<sequence>MAEYESLTSVIFCSRASAELLLGAIRSKNLIQRNLLYMFYVELWPPSPKFLDQLLEAMRVAVISNPRAGTYRVHYTQATSEGSGALRLVNWWSGTLFRFPVLPPASRVYTDLRGRTLEVPVLHKPPWNFVTYTNKTFLVEGGRDHQLLQLLAEKLHFKFQYFDPPERSQGSAFVETLGNKTFPGILGLVSERKADLALGDITITYERSQAVEFSFLTLADSGAFVTKTPSRLNEALALVRPFQSEVWPVLVLTVLLSGPMLFGVLEAPRLWRGRAWAARRGRRTVSDKKLFWTAVWFSIALFFKQSVRGPEDGLRVRLLTILLSFAATYVIGDMYSANLTSMLARPGRERPISNLEQLADAMQTRGYQLLVEKHSSSYNILENGTGVYERLWRLMRRQREDSRVESGEDGMVRVGSEPNLAMLGGRETLYFDTRRFGAHRFHLSEKLFTRYSAIALQVGCPYIASVNNILMQLFEAGILTKMTEEEYEKLGDRLHDPDPTLPDRTPKKGVAEKGGGELGDGSGSGGRADDVEEDEEEYYDYPGPGRSGEDEADYEDEYMDEGPTAATDTTTTPAPTTTPVPAPALDGAEGPAEGSETESRKGRSSSSTEEKLKPISIKMLQGAFYALLAGYAFADL</sequence>
<evidence type="ECO:0000313" key="17">
    <source>
        <dbReference type="RefSeq" id="XP_034250854.1"/>
    </source>
</evidence>
<keyword evidence="9 17" id="KW-0675">Receptor</keyword>
<dbReference type="Proteomes" id="UP000515158">
    <property type="component" value="Unplaced"/>
</dbReference>
<dbReference type="Gene3D" id="3.40.190.10">
    <property type="entry name" value="Periplasmic binding protein-like II"/>
    <property type="match status" value="1"/>
</dbReference>
<dbReference type="InParanoid" id="A0A6P9A0J5"/>
<keyword evidence="16" id="KW-1185">Reference proteome</keyword>
<evidence type="ECO:0000256" key="7">
    <source>
        <dbReference type="ARBA" id="ARBA00023065"/>
    </source>
</evidence>
<dbReference type="InterPro" id="IPR019594">
    <property type="entry name" value="Glu/Gly-bd"/>
</dbReference>
<evidence type="ECO:0000256" key="11">
    <source>
        <dbReference type="ARBA" id="ARBA00023286"/>
    </source>
</evidence>
<evidence type="ECO:0000256" key="1">
    <source>
        <dbReference type="ARBA" id="ARBA00004651"/>
    </source>
</evidence>
<comment type="subcellular location">
    <subcellularLocation>
        <location evidence="1">Cell membrane</location>
        <topology evidence="1">Multi-pass membrane protein</topology>
    </subcellularLocation>
</comment>
<organism evidence="17">
    <name type="scientific">Thrips palmi</name>
    <name type="common">Melon thrips</name>
    <dbReference type="NCBI Taxonomy" id="161013"/>
    <lineage>
        <taxon>Eukaryota</taxon>
        <taxon>Metazoa</taxon>
        <taxon>Ecdysozoa</taxon>
        <taxon>Arthropoda</taxon>
        <taxon>Hexapoda</taxon>
        <taxon>Insecta</taxon>
        <taxon>Pterygota</taxon>
        <taxon>Neoptera</taxon>
        <taxon>Paraneoptera</taxon>
        <taxon>Thysanoptera</taxon>
        <taxon>Terebrantia</taxon>
        <taxon>Thripoidea</taxon>
        <taxon>Thripidae</taxon>
        <taxon>Thrips</taxon>
    </lineage>
</organism>
<dbReference type="GeneID" id="117651159"/>
<feature type="compositionally biased region" description="Acidic residues" evidence="13">
    <location>
        <begin position="530"/>
        <end position="539"/>
    </location>
</feature>
<dbReference type="FunCoup" id="A0A6P9A0J5">
    <property type="interactions" value="14"/>
</dbReference>
<evidence type="ECO:0000259" key="15">
    <source>
        <dbReference type="Pfam" id="PF10613"/>
    </source>
</evidence>
<dbReference type="Pfam" id="PF10613">
    <property type="entry name" value="Lig_chan-Glu_bd"/>
    <property type="match status" value="1"/>
</dbReference>
<keyword evidence="5" id="KW-0812">Transmembrane</keyword>
<dbReference type="GO" id="GO:0015276">
    <property type="term" value="F:ligand-gated monoatomic ion channel activity"/>
    <property type="evidence" value="ECO:0007669"/>
    <property type="project" value="InterPro"/>
</dbReference>
<keyword evidence="11" id="KW-1071">Ligand-gated ion channel</keyword>
<evidence type="ECO:0000256" key="3">
    <source>
        <dbReference type="ARBA" id="ARBA00022448"/>
    </source>
</evidence>
<feature type="compositionally biased region" description="Basic and acidic residues" evidence="13">
    <location>
        <begin position="504"/>
        <end position="515"/>
    </location>
</feature>
<evidence type="ECO:0000256" key="5">
    <source>
        <dbReference type="ARBA" id="ARBA00022692"/>
    </source>
</evidence>
<keyword evidence="8" id="KW-0472">Membrane</keyword>
<keyword evidence="10" id="KW-0325">Glycoprotein</keyword>
<dbReference type="GO" id="GO:0050906">
    <property type="term" value="P:detection of stimulus involved in sensory perception"/>
    <property type="evidence" value="ECO:0007669"/>
    <property type="project" value="UniProtKB-ARBA"/>
</dbReference>
<keyword evidence="3" id="KW-0813">Transport</keyword>
<feature type="domain" description="Ionotropic glutamate receptor C-terminal" evidence="14">
    <location>
        <begin position="244"/>
        <end position="630"/>
    </location>
</feature>
<dbReference type="PANTHER" id="PTHR42643">
    <property type="entry name" value="IONOTROPIC RECEPTOR 20A-RELATED"/>
    <property type="match status" value="1"/>
</dbReference>
<evidence type="ECO:0000256" key="13">
    <source>
        <dbReference type="SAM" id="MobiDB-lite"/>
    </source>
</evidence>
<evidence type="ECO:0000256" key="9">
    <source>
        <dbReference type="ARBA" id="ARBA00023170"/>
    </source>
</evidence>
<reference evidence="17" key="1">
    <citation type="submission" date="2025-08" db="UniProtKB">
        <authorList>
            <consortium name="RefSeq"/>
        </authorList>
    </citation>
    <scope>IDENTIFICATION</scope>
    <source>
        <tissue evidence="17">Total insect</tissue>
    </source>
</reference>
<evidence type="ECO:0000259" key="14">
    <source>
        <dbReference type="Pfam" id="PF00060"/>
    </source>
</evidence>
<keyword evidence="6" id="KW-1133">Transmembrane helix</keyword>
<feature type="domain" description="Ionotropic glutamate receptor L-glutamate and glycine-binding" evidence="15">
    <location>
        <begin position="118"/>
        <end position="215"/>
    </location>
</feature>
<evidence type="ECO:0000313" key="16">
    <source>
        <dbReference type="Proteomes" id="UP000515158"/>
    </source>
</evidence>
<dbReference type="RefSeq" id="XP_034250854.1">
    <property type="nucleotide sequence ID" value="XM_034394963.1"/>
</dbReference>
<accession>A0A6P9A0J5</accession>
<gene>
    <name evidence="17" type="primary">LOC117651159</name>
</gene>
<dbReference type="GO" id="GO:0005886">
    <property type="term" value="C:plasma membrane"/>
    <property type="evidence" value="ECO:0007669"/>
    <property type="project" value="UniProtKB-SubCell"/>
</dbReference>
<dbReference type="InterPro" id="IPR052192">
    <property type="entry name" value="Insect_Ionotropic_Sensory_Rcpt"/>
</dbReference>
<dbReference type="AlphaFoldDB" id="A0A6P9A0J5"/>
<feature type="compositionally biased region" description="Gly residues" evidence="13">
    <location>
        <begin position="516"/>
        <end position="526"/>
    </location>
</feature>
<dbReference type="Pfam" id="PF00060">
    <property type="entry name" value="Lig_chan"/>
    <property type="match status" value="1"/>
</dbReference>
<evidence type="ECO:0000256" key="6">
    <source>
        <dbReference type="ARBA" id="ARBA00022989"/>
    </source>
</evidence>
<evidence type="ECO:0000256" key="12">
    <source>
        <dbReference type="ARBA" id="ARBA00023303"/>
    </source>
</evidence>
<dbReference type="PANTHER" id="PTHR42643:SF30">
    <property type="entry name" value="IONOTROPIC RECEPTOR 40A-RELATED"/>
    <property type="match status" value="1"/>
</dbReference>
<keyword evidence="7" id="KW-0406">Ion transport</keyword>
<feature type="region of interest" description="Disordered" evidence="13">
    <location>
        <begin position="491"/>
        <end position="613"/>
    </location>
</feature>